<dbReference type="OrthoDB" id="9808735at2"/>
<evidence type="ECO:0000313" key="2">
    <source>
        <dbReference type="EMBL" id="AWL08904.1"/>
    </source>
</evidence>
<organism evidence="2 3">
    <name type="scientific">Aquirufa nivalisilvae</name>
    <dbReference type="NCBI Taxonomy" id="2516557"/>
    <lineage>
        <taxon>Bacteria</taxon>
        <taxon>Pseudomonadati</taxon>
        <taxon>Bacteroidota</taxon>
        <taxon>Cytophagia</taxon>
        <taxon>Cytophagales</taxon>
        <taxon>Flectobacillaceae</taxon>
        <taxon>Aquirufa</taxon>
    </lineage>
</organism>
<proteinExistence type="predicted"/>
<dbReference type="EMBL" id="CP029346">
    <property type="protein sequence ID" value="AWL08904.1"/>
    <property type="molecule type" value="Genomic_DNA"/>
</dbReference>
<dbReference type="Pfam" id="PF00581">
    <property type="entry name" value="Rhodanese"/>
    <property type="match status" value="1"/>
</dbReference>
<dbReference type="SMART" id="SM00450">
    <property type="entry name" value="RHOD"/>
    <property type="match status" value="1"/>
</dbReference>
<dbReference type="CDD" id="cd00158">
    <property type="entry name" value="RHOD"/>
    <property type="match status" value="1"/>
</dbReference>
<accession>A0A2S2DU18</accession>
<keyword evidence="3" id="KW-1185">Reference proteome</keyword>
<reference evidence="3" key="1">
    <citation type="submission" date="2018-05" db="EMBL/GenBank/DDBJ databases">
        <title>Pseudarcicella sp. HME7025 Genome sequencing and assembly.</title>
        <authorList>
            <person name="Kim H."/>
            <person name="Kang H."/>
            <person name="Joh K."/>
        </authorList>
    </citation>
    <scope>NUCLEOTIDE SEQUENCE [LARGE SCALE GENOMIC DNA]</scope>
    <source>
        <strain evidence="3">HME7025</strain>
    </source>
</reference>
<dbReference type="InterPro" id="IPR001763">
    <property type="entry name" value="Rhodanese-like_dom"/>
</dbReference>
<dbReference type="InterPro" id="IPR050229">
    <property type="entry name" value="GlpE_sulfurtransferase"/>
</dbReference>
<feature type="domain" description="Rhodanese" evidence="1">
    <location>
        <begin position="21"/>
        <end position="98"/>
    </location>
</feature>
<dbReference type="PROSITE" id="PS50206">
    <property type="entry name" value="RHODANESE_3"/>
    <property type="match status" value="1"/>
</dbReference>
<dbReference type="Gene3D" id="3.40.250.10">
    <property type="entry name" value="Rhodanese-like domain"/>
    <property type="match status" value="1"/>
</dbReference>
<dbReference type="PANTHER" id="PTHR43031:SF1">
    <property type="entry name" value="PYRIDINE NUCLEOTIDE-DISULPHIDE OXIDOREDUCTASE"/>
    <property type="match status" value="1"/>
</dbReference>
<dbReference type="KEGG" id="psez:HME7025_01040"/>
<evidence type="ECO:0000313" key="3">
    <source>
        <dbReference type="Proteomes" id="UP000245468"/>
    </source>
</evidence>
<name>A0A2S2DU18_9BACT</name>
<protein>
    <recommendedName>
        <fullName evidence="1">Rhodanese domain-containing protein</fullName>
    </recommendedName>
</protein>
<evidence type="ECO:0000259" key="1">
    <source>
        <dbReference type="PROSITE" id="PS50206"/>
    </source>
</evidence>
<dbReference type="PANTHER" id="PTHR43031">
    <property type="entry name" value="FAD-DEPENDENT OXIDOREDUCTASE"/>
    <property type="match status" value="1"/>
</dbReference>
<dbReference type="RefSeq" id="WP_109322622.1">
    <property type="nucleotide sequence ID" value="NZ_CP029346.1"/>
</dbReference>
<sequence>MIEFLKNLLGFGPKIDVAALIKSGAKIVDVRTVAEYKQGHVKGSLNLPLQTLTSNLSKLKKDDVIITCCASGMRSGAAKRLLKSHGFQQVHNGGTWMSLR</sequence>
<dbReference type="Proteomes" id="UP000245468">
    <property type="component" value="Chromosome"/>
</dbReference>
<dbReference type="SUPFAM" id="SSF52821">
    <property type="entry name" value="Rhodanese/Cell cycle control phosphatase"/>
    <property type="match status" value="1"/>
</dbReference>
<dbReference type="AlphaFoldDB" id="A0A2S2DU18"/>
<gene>
    <name evidence="2" type="ORF">HME7025_01040</name>
</gene>
<dbReference type="InterPro" id="IPR036873">
    <property type="entry name" value="Rhodanese-like_dom_sf"/>
</dbReference>